<protein>
    <submittedName>
        <fullName evidence="1">Uncharacterized protein</fullName>
    </submittedName>
</protein>
<evidence type="ECO:0000313" key="1">
    <source>
        <dbReference type="EMBL" id="KAG8469548.1"/>
    </source>
</evidence>
<name>A0A8J5XKB6_DIALT</name>
<accession>A0A8J5XKB6</accession>
<dbReference type="EMBL" id="JAGTXO010000002">
    <property type="protein sequence ID" value="KAG8469548.1"/>
    <property type="molecule type" value="Genomic_DNA"/>
</dbReference>
<reference evidence="1" key="1">
    <citation type="submission" date="2021-05" db="EMBL/GenBank/DDBJ databases">
        <title>The genome of the haptophyte Pavlova lutheri (Diacronema luteri, Pavlovales) - a model for lipid biosynthesis in eukaryotic algae.</title>
        <authorList>
            <person name="Hulatt C.J."/>
            <person name="Posewitz M.C."/>
        </authorList>
    </citation>
    <scope>NUCLEOTIDE SEQUENCE</scope>
    <source>
        <strain evidence="1">NIVA-4/92</strain>
    </source>
</reference>
<organism evidence="1 2">
    <name type="scientific">Diacronema lutheri</name>
    <name type="common">Unicellular marine alga</name>
    <name type="synonym">Monochrysis lutheri</name>
    <dbReference type="NCBI Taxonomy" id="2081491"/>
    <lineage>
        <taxon>Eukaryota</taxon>
        <taxon>Haptista</taxon>
        <taxon>Haptophyta</taxon>
        <taxon>Pavlovophyceae</taxon>
        <taxon>Pavlovales</taxon>
        <taxon>Pavlovaceae</taxon>
        <taxon>Diacronema</taxon>
    </lineage>
</organism>
<proteinExistence type="predicted"/>
<gene>
    <name evidence="1" type="ORF">KFE25_006003</name>
</gene>
<dbReference type="AlphaFoldDB" id="A0A8J5XKB6"/>
<dbReference type="OrthoDB" id="10434045at2759"/>
<dbReference type="Proteomes" id="UP000751190">
    <property type="component" value="Unassembled WGS sequence"/>
</dbReference>
<keyword evidence="2" id="KW-1185">Reference proteome</keyword>
<comment type="caution">
    <text evidence="1">The sequence shown here is derived from an EMBL/GenBank/DDBJ whole genome shotgun (WGS) entry which is preliminary data.</text>
</comment>
<evidence type="ECO:0000313" key="2">
    <source>
        <dbReference type="Proteomes" id="UP000751190"/>
    </source>
</evidence>
<sequence length="118" mass="13246">MRREPEPVDSGVQIDFLPVNLSYVPEREMYTMFNAAAQQHGHDAQTAAVLTRCAVNMYSLGCGYHPEVVGRILAVLETHVVANERWARVLSKVINRELPKLRGTCLPIISMHEPLPHS</sequence>